<comment type="caution">
    <text evidence="5">The sequence shown here is derived from an EMBL/GenBank/DDBJ whole genome shotgun (WGS) entry which is preliminary data.</text>
</comment>
<evidence type="ECO:0000313" key="6">
    <source>
        <dbReference type="Proteomes" id="UP000192772"/>
    </source>
</evidence>
<protein>
    <recommendedName>
        <fullName evidence="4">Glycoside hydrolase family 42 N-terminal domain-containing protein</fullName>
    </recommendedName>
</protein>
<dbReference type="GO" id="GO:0005975">
    <property type="term" value="P:carbohydrate metabolic process"/>
    <property type="evidence" value="ECO:0007669"/>
    <property type="project" value="InterPro"/>
</dbReference>
<accession>A0A1A0Q952</accession>
<organism evidence="5 6">
    <name type="scientific">Mycolicibacterium elephantis</name>
    <dbReference type="NCBI Taxonomy" id="81858"/>
    <lineage>
        <taxon>Bacteria</taxon>
        <taxon>Bacillati</taxon>
        <taxon>Actinomycetota</taxon>
        <taxon>Actinomycetes</taxon>
        <taxon>Mycobacteriales</taxon>
        <taxon>Mycobacteriaceae</taxon>
        <taxon>Mycolicibacterium</taxon>
    </lineage>
</organism>
<dbReference type="PANTHER" id="PTHR12631:SF10">
    <property type="entry name" value="BETA-XYLOSIDASE-LIKE PROTEIN-RELATED"/>
    <property type="match status" value="1"/>
</dbReference>
<evidence type="ECO:0000259" key="4">
    <source>
        <dbReference type="Pfam" id="PF02449"/>
    </source>
</evidence>
<dbReference type="SUPFAM" id="SSF51445">
    <property type="entry name" value="(Trans)glycosidases"/>
    <property type="match status" value="1"/>
</dbReference>
<keyword evidence="3" id="KW-0732">Signal</keyword>
<dbReference type="Pfam" id="PF02449">
    <property type="entry name" value="Glyco_hydro_42"/>
    <property type="match status" value="1"/>
</dbReference>
<dbReference type="GO" id="GO:0004565">
    <property type="term" value="F:beta-galactosidase activity"/>
    <property type="evidence" value="ECO:0007669"/>
    <property type="project" value="InterPro"/>
</dbReference>
<sequence length="349" mass="38015">MRSRVNTCVRRITAVVLLFAAVSIADGRIAQAQPTLAPRDGYGFAVGAPMTWMSDTEADRELDAVARTGATWLRVFVDWSRAEPMPGAYDWGYLDHWIDGAVARGLKVLAMVSYSPEWARAPGSYFSAPPVEPALFASFLTTLVKRYGDRVSSWEVWNEPNVPLFFGYLDDRAARYTELLKAAYPAIKGVQPHGTVLAAGMSRAFAPDAPPTFVEAMYALGAAGFFDAMAMHPYVYPAGLGVDDHNGWSDVERVRQLMVDNGDGAKKIWMTEIGAPTAAATPGGVSQQEQAQQITDVLARAALTDYSGPVFIYSIRDIDTADETDDQDNFGALLTSDWQPKATAEVLAR</sequence>
<evidence type="ECO:0000256" key="2">
    <source>
        <dbReference type="ARBA" id="ARBA00023295"/>
    </source>
</evidence>
<evidence type="ECO:0000256" key="3">
    <source>
        <dbReference type="SAM" id="SignalP"/>
    </source>
</evidence>
<dbReference type="STRING" id="81858.BST23_04250"/>
<dbReference type="RefSeq" id="WP_064892464.1">
    <property type="nucleotide sequence ID" value="NZ_LZHS01000014.1"/>
</dbReference>
<dbReference type="AlphaFoldDB" id="A0A1A0Q952"/>
<gene>
    <name evidence="5" type="ORF">BST23_04250</name>
</gene>
<dbReference type="PANTHER" id="PTHR12631">
    <property type="entry name" value="ALPHA-L-IDURONIDASE"/>
    <property type="match status" value="1"/>
</dbReference>
<feature type="chain" id="PRO_5030024902" description="Glycoside hydrolase family 42 N-terminal domain-containing protein" evidence="3">
    <location>
        <begin position="33"/>
        <end position="349"/>
    </location>
</feature>
<feature type="signal peptide" evidence="3">
    <location>
        <begin position="1"/>
        <end position="32"/>
    </location>
</feature>
<keyword evidence="2" id="KW-0326">Glycosidase</keyword>
<name>A0A1A0Q952_9MYCO</name>
<accession>A0A1X0D7H7</accession>
<keyword evidence="1" id="KW-0378">Hydrolase</keyword>
<dbReference type="InterPro" id="IPR013529">
    <property type="entry name" value="Glyco_hydro_42_N"/>
</dbReference>
<feature type="domain" description="Glycoside hydrolase family 42 N-terminal" evidence="4">
    <location>
        <begin position="51"/>
        <end position="109"/>
    </location>
</feature>
<dbReference type="EMBL" id="MVHP01000003">
    <property type="protein sequence ID" value="ORA68298.1"/>
    <property type="molecule type" value="Genomic_DNA"/>
</dbReference>
<evidence type="ECO:0000313" key="5">
    <source>
        <dbReference type="EMBL" id="ORA68298.1"/>
    </source>
</evidence>
<dbReference type="Gene3D" id="3.20.20.80">
    <property type="entry name" value="Glycosidases"/>
    <property type="match status" value="1"/>
</dbReference>
<proteinExistence type="predicted"/>
<dbReference type="Proteomes" id="UP000192772">
    <property type="component" value="Unassembled WGS sequence"/>
</dbReference>
<evidence type="ECO:0000256" key="1">
    <source>
        <dbReference type="ARBA" id="ARBA00022801"/>
    </source>
</evidence>
<dbReference type="InterPro" id="IPR051923">
    <property type="entry name" value="Glycosyl_Hydrolase_39"/>
</dbReference>
<dbReference type="OrthoDB" id="9802522at2"/>
<dbReference type="GO" id="GO:0009341">
    <property type="term" value="C:beta-galactosidase complex"/>
    <property type="evidence" value="ECO:0007669"/>
    <property type="project" value="InterPro"/>
</dbReference>
<reference evidence="5 6" key="1">
    <citation type="submission" date="2017-02" db="EMBL/GenBank/DDBJ databases">
        <title>The new phylogeny of genus Mycobacterium.</title>
        <authorList>
            <person name="Tortoli E."/>
            <person name="Trovato A."/>
            <person name="Cirillo D.M."/>
        </authorList>
    </citation>
    <scope>NUCLEOTIDE SEQUENCE [LARGE SCALE GENOMIC DNA]</scope>
    <source>
        <strain evidence="5 6">FI-09383</strain>
    </source>
</reference>
<dbReference type="InterPro" id="IPR017853">
    <property type="entry name" value="GH"/>
</dbReference>